<gene>
    <name evidence="2" type="ORF">PoB_000289700</name>
</gene>
<feature type="region of interest" description="Disordered" evidence="1">
    <location>
        <begin position="371"/>
        <end position="392"/>
    </location>
</feature>
<feature type="compositionally biased region" description="Basic and acidic residues" evidence="1">
    <location>
        <begin position="70"/>
        <end position="80"/>
    </location>
</feature>
<feature type="compositionally biased region" description="Basic and acidic residues" evidence="1">
    <location>
        <begin position="373"/>
        <end position="382"/>
    </location>
</feature>
<comment type="caution">
    <text evidence="2">The sequence shown here is derived from an EMBL/GenBank/DDBJ whole genome shotgun (WGS) entry which is preliminary data.</text>
</comment>
<evidence type="ECO:0000256" key="1">
    <source>
        <dbReference type="SAM" id="MobiDB-lite"/>
    </source>
</evidence>
<proteinExistence type="predicted"/>
<feature type="region of interest" description="Disordered" evidence="1">
    <location>
        <begin position="55"/>
        <end position="84"/>
    </location>
</feature>
<feature type="compositionally biased region" description="Low complexity" evidence="1">
    <location>
        <begin position="118"/>
        <end position="132"/>
    </location>
</feature>
<organism evidence="2 3">
    <name type="scientific">Plakobranchus ocellatus</name>
    <dbReference type="NCBI Taxonomy" id="259542"/>
    <lineage>
        <taxon>Eukaryota</taxon>
        <taxon>Metazoa</taxon>
        <taxon>Spiralia</taxon>
        <taxon>Lophotrochozoa</taxon>
        <taxon>Mollusca</taxon>
        <taxon>Gastropoda</taxon>
        <taxon>Heterobranchia</taxon>
        <taxon>Euthyneura</taxon>
        <taxon>Panpulmonata</taxon>
        <taxon>Sacoglossa</taxon>
        <taxon>Placobranchoidea</taxon>
        <taxon>Plakobranchidae</taxon>
        <taxon>Plakobranchus</taxon>
    </lineage>
</organism>
<keyword evidence="3" id="KW-1185">Reference proteome</keyword>
<feature type="region of interest" description="Disordered" evidence="1">
    <location>
        <begin position="109"/>
        <end position="132"/>
    </location>
</feature>
<dbReference type="AlphaFoldDB" id="A0AAV3Y1Q5"/>
<accession>A0AAV3Y1Q5</accession>
<reference evidence="2 3" key="1">
    <citation type="journal article" date="2021" name="Elife">
        <title>Chloroplast acquisition without the gene transfer in kleptoplastic sea slugs, Plakobranchus ocellatus.</title>
        <authorList>
            <person name="Maeda T."/>
            <person name="Takahashi S."/>
            <person name="Yoshida T."/>
            <person name="Shimamura S."/>
            <person name="Takaki Y."/>
            <person name="Nagai Y."/>
            <person name="Toyoda A."/>
            <person name="Suzuki Y."/>
            <person name="Arimoto A."/>
            <person name="Ishii H."/>
            <person name="Satoh N."/>
            <person name="Nishiyama T."/>
            <person name="Hasebe M."/>
            <person name="Maruyama T."/>
            <person name="Minagawa J."/>
            <person name="Obokata J."/>
            <person name="Shigenobu S."/>
        </authorList>
    </citation>
    <scope>NUCLEOTIDE SEQUENCE [LARGE SCALE GENOMIC DNA]</scope>
</reference>
<sequence>MNNPRQRFEPVALERHPCDDARSHHDHFHCKGLGRCQVKATDNKHYACLVRPSHREATESIRQSGRRTRNRGDRTLESGRDSGGSVTYSRLWVTGLSGGRSITILKNGCGSSSGRGSGSSSSGHSSTSNDSNDSCGSDDGIDFFSPCIKDFGNSTLACLTGSSIIDACSSTNSYSTYSSSSSSSSSTYSCCSTTSGEYIVQSFDSQVADCQDLANTSSPNITQSGRICSSFTEPDAASPNTSRKLVTKDRASPARLFSNTSISQNVVEIVQSVTSVQDLTIPPACPSRVHGVPICDIRQEPRDHKGGIHVRYCHQCLKPHVYRARPGYTTTTSITCLSSNQSITRSSHSAEIKSRKACATTLTVNSSYTQPDHSQRYCDSDTSHQSGNPSCSERLTKFVRGL</sequence>
<dbReference type="EMBL" id="BLXT01000383">
    <property type="protein sequence ID" value="GFN76391.1"/>
    <property type="molecule type" value="Genomic_DNA"/>
</dbReference>
<dbReference type="Proteomes" id="UP000735302">
    <property type="component" value="Unassembled WGS sequence"/>
</dbReference>
<evidence type="ECO:0000313" key="2">
    <source>
        <dbReference type="EMBL" id="GFN76391.1"/>
    </source>
</evidence>
<protein>
    <submittedName>
        <fullName evidence="2">Uncharacterized protein</fullName>
    </submittedName>
</protein>
<name>A0AAV3Y1Q5_9GAST</name>
<evidence type="ECO:0000313" key="3">
    <source>
        <dbReference type="Proteomes" id="UP000735302"/>
    </source>
</evidence>
<feature type="compositionally biased region" description="Polar residues" evidence="1">
    <location>
        <begin position="383"/>
        <end position="392"/>
    </location>
</feature>